<keyword evidence="12" id="KW-1185">Reference proteome</keyword>
<evidence type="ECO:0000313" key="12">
    <source>
        <dbReference type="Proteomes" id="UP000887575"/>
    </source>
</evidence>
<dbReference type="InterPro" id="IPR050753">
    <property type="entry name" value="Peptidase_M14_domain"/>
</dbReference>
<dbReference type="GO" id="GO:0004181">
    <property type="term" value="F:metallocarboxypeptidase activity"/>
    <property type="evidence" value="ECO:0007669"/>
    <property type="project" value="InterPro"/>
</dbReference>
<evidence type="ECO:0000259" key="11">
    <source>
        <dbReference type="PROSITE" id="PS52035"/>
    </source>
</evidence>
<feature type="transmembrane region" description="Helical" evidence="9">
    <location>
        <begin position="960"/>
        <end position="980"/>
    </location>
</feature>
<keyword evidence="9" id="KW-1133">Transmembrane helix</keyword>
<accession>A0AAF3EGC6</accession>
<keyword evidence="9" id="KW-0812">Transmembrane</keyword>
<evidence type="ECO:0000256" key="7">
    <source>
        <dbReference type="ARBA" id="ARBA00023180"/>
    </source>
</evidence>
<dbReference type="GO" id="GO:0005615">
    <property type="term" value="C:extracellular space"/>
    <property type="evidence" value="ECO:0007669"/>
    <property type="project" value="TreeGrafter"/>
</dbReference>
<keyword evidence="3" id="KW-0121">Carboxypeptidase</keyword>
<dbReference type="Gene3D" id="2.60.40.1120">
    <property type="entry name" value="Carboxypeptidase-like, regulatory domain"/>
    <property type="match status" value="1"/>
</dbReference>
<dbReference type="AlphaFoldDB" id="A0AAF3EGC6"/>
<dbReference type="GO" id="GO:0008270">
    <property type="term" value="F:zinc ion binding"/>
    <property type="evidence" value="ECO:0007669"/>
    <property type="project" value="InterPro"/>
</dbReference>
<sequence length="1026" mass="114924">MGQHSIGHFLLLFALFPFLTSALDWNSDIVTTDELKRLGEQDALHQYYGKFVDDREMFPSLDSMKERVGNFEEVNSTLLINHNYNDMTLFLKKIALEYPQITHLYSAGKSVEERDLWVMIISDNPREHELLEPEVKIVANMHGNEVVGREACLYLIDVLTKNYGKNDWITRYVNDTRLHLMPSMNPDGYERGFPGDRMGYTGRENARGIDLNRNFPAQYPEHIEQSGGKSPEPETEVMMKWLLEYPFILSMNLHGGSLVANYPWDDSVTGRDGEYTPTKDDVLFVGLAYRYARAHRNMWKTGRRCGLQVDGDTFLNGVTNGAGWLPRDVFFNGITNGVKWYHLAGGMQDWQYIHSNVLEITIEMGCFKFPTNDMLPQLWSDHEFSILSFLEMTHIGVKGIVQDENGKPVANATVGVENGKAIVTTKDGEYWRVLAPGDHELTFSAYGLETEQVRLVINGTLIIKNITLPTCGTNEDSKKVIRRGRGDVRIAVVGVNPYATKILRQMAMDSCTDETYVNERLSLIIVPDGMALKAEKSRLVHDEFPAAVLAVADGNLESVVFSAGDNVPKIFHKEALERSLNSQLGGNKCDDSDHPLHASEVAQLLDDLAVPGAFQVGVGLGCDRNSLSKQGAAVAGILKMLEKILTRDAVDEFSVKPSANPSDHFAPSDVLQATSAAMPVLEEEKGCARKVFHPELRMTQMGTGLPPYTLVMSLEKKTETLLYEMASSFCDSSSEKIRNILARSTLVFLPSIPHTQLNCHDYGTLVPFEKLFSNLVHFVPQVDFVMMFGSGGLKVRYINETSGISYRLAEKYRSIHSNMNGITDICTGIPGERETIKKFAWDDLPWEKIDAMLVQTGCCYENGGDGKLWPENEEAIVESLLLRTKGLLIHTDAASRDIVSTVDSSGIERKMANGSIFLPLEDGHHVFRVRKNGEFWADVSVEISSRIPFHIREIGSRGSMNVILISMFSLAFLLVCCFIVRGRFVGFFNRKGLFPGGGRGRDGFERIPLYMNDEDDEDTIVDMNKL</sequence>
<feature type="domain" description="Peptidase M14" evidence="11">
    <location>
        <begin position="80"/>
        <end position="393"/>
    </location>
</feature>
<evidence type="ECO:0000256" key="8">
    <source>
        <dbReference type="PROSITE-ProRule" id="PRU01379"/>
    </source>
</evidence>
<dbReference type="SUPFAM" id="SSF53187">
    <property type="entry name" value="Zn-dependent exopeptidases"/>
    <property type="match status" value="1"/>
</dbReference>
<dbReference type="GO" id="GO:0016485">
    <property type="term" value="P:protein processing"/>
    <property type="evidence" value="ECO:0007669"/>
    <property type="project" value="TreeGrafter"/>
</dbReference>
<evidence type="ECO:0000256" key="2">
    <source>
        <dbReference type="ARBA" id="ARBA00005988"/>
    </source>
</evidence>
<dbReference type="PRINTS" id="PR00765">
    <property type="entry name" value="CRBOXYPTASEA"/>
</dbReference>
<evidence type="ECO:0000256" key="6">
    <source>
        <dbReference type="ARBA" id="ARBA00022833"/>
    </source>
</evidence>
<dbReference type="InterPro" id="IPR057246">
    <property type="entry name" value="CARBOXYPEPT_ZN_1"/>
</dbReference>
<evidence type="ECO:0000256" key="9">
    <source>
        <dbReference type="SAM" id="Phobius"/>
    </source>
</evidence>
<evidence type="ECO:0000313" key="13">
    <source>
        <dbReference type="WBParaSite" id="MBELARI_LOCUS13042"/>
    </source>
</evidence>
<evidence type="ECO:0000256" key="1">
    <source>
        <dbReference type="ARBA" id="ARBA00001947"/>
    </source>
</evidence>
<keyword evidence="10" id="KW-0732">Signal</keyword>
<protein>
    <submittedName>
        <fullName evidence="13">Peptidase M14 carboxypeptidase A domain-containing protein</fullName>
    </submittedName>
</protein>
<proteinExistence type="inferred from homology"/>
<dbReference type="Pfam" id="PF13620">
    <property type="entry name" value="CarboxypepD_reg"/>
    <property type="match status" value="1"/>
</dbReference>
<evidence type="ECO:0000256" key="4">
    <source>
        <dbReference type="ARBA" id="ARBA00022723"/>
    </source>
</evidence>
<keyword evidence="3" id="KW-0645">Protease</keyword>
<comment type="cofactor">
    <cofactor evidence="1">
        <name>Zn(2+)</name>
        <dbReference type="ChEBI" id="CHEBI:29105"/>
    </cofactor>
</comment>
<keyword evidence="4" id="KW-0479">Metal-binding</keyword>
<reference evidence="13" key="1">
    <citation type="submission" date="2024-02" db="UniProtKB">
        <authorList>
            <consortium name="WormBaseParasite"/>
        </authorList>
    </citation>
    <scope>IDENTIFICATION</scope>
</reference>
<dbReference type="CDD" id="cd11308">
    <property type="entry name" value="Peptidase_M14NE-CP-C_like"/>
    <property type="match status" value="1"/>
</dbReference>
<keyword evidence="6" id="KW-0862">Zinc</keyword>
<comment type="similarity">
    <text evidence="2 8">Belongs to the peptidase M14 family.</text>
</comment>
<name>A0AAF3EGC6_9BILA</name>
<keyword evidence="5" id="KW-0378">Hydrolase</keyword>
<dbReference type="SMART" id="SM00631">
    <property type="entry name" value="Zn_pept"/>
    <property type="match status" value="1"/>
</dbReference>
<dbReference type="InterPro" id="IPR008969">
    <property type="entry name" value="CarboxyPept-like_regulatory"/>
</dbReference>
<dbReference type="Proteomes" id="UP000887575">
    <property type="component" value="Unassembled WGS sequence"/>
</dbReference>
<organism evidence="12 13">
    <name type="scientific">Mesorhabditis belari</name>
    <dbReference type="NCBI Taxonomy" id="2138241"/>
    <lineage>
        <taxon>Eukaryota</taxon>
        <taxon>Metazoa</taxon>
        <taxon>Ecdysozoa</taxon>
        <taxon>Nematoda</taxon>
        <taxon>Chromadorea</taxon>
        <taxon>Rhabditida</taxon>
        <taxon>Rhabditina</taxon>
        <taxon>Rhabditomorpha</taxon>
        <taxon>Rhabditoidea</taxon>
        <taxon>Rhabditidae</taxon>
        <taxon>Mesorhabditinae</taxon>
        <taxon>Mesorhabditis</taxon>
    </lineage>
</organism>
<dbReference type="InterPro" id="IPR000834">
    <property type="entry name" value="Peptidase_M14"/>
</dbReference>
<evidence type="ECO:0000256" key="10">
    <source>
        <dbReference type="SAM" id="SignalP"/>
    </source>
</evidence>
<keyword evidence="7" id="KW-0325">Glycoprotein</keyword>
<dbReference type="PROSITE" id="PS00132">
    <property type="entry name" value="CARBOXYPEPT_ZN_1"/>
    <property type="match status" value="1"/>
</dbReference>
<dbReference type="WBParaSite" id="MBELARI_LOCUS13042">
    <property type="protein sequence ID" value="MBELARI_LOCUS13042"/>
    <property type="gene ID" value="MBELARI_LOCUS13042"/>
</dbReference>
<dbReference type="PROSITE" id="PS00133">
    <property type="entry name" value="CARBOXYPEPT_ZN_2"/>
    <property type="match status" value="1"/>
</dbReference>
<dbReference type="GO" id="GO:0006518">
    <property type="term" value="P:peptide metabolic process"/>
    <property type="evidence" value="ECO:0007669"/>
    <property type="project" value="TreeGrafter"/>
</dbReference>
<dbReference type="InterPro" id="IPR057247">
    <property type="entry name" value="CARBOXYPEPT_ZN_2"/>
</dbReference>
<dbReference type="Pfam" id="PF00246">
    <property type="entry name" value="Peptidase_M14"/>
    <property type="match status" value="1"/>
</dbReference>
<dbReference type="PANTHER" id="PTHR11532">
    <property type="entry name" value="PROTEASE M14 CARBOXYPEPTIDASE"/>
    <property type="match status" value="1"/>
</dbReference>
<evidence type="ECO:0000256" key="3">
    <source>
        <dbReference type="ARBA" id="ARBA00022645"/>
    </source>
</evidence>
<dbReference type="SUPFAM" id="SSF49464">
    <property type="entry name" value="Carboxypeptidase regulatory domain-like"/>
    <property type="match status" value="1"/>
</dbReference>
<feature type="signal peptide" evidence="10">
    <location>
        <begin position="1"/>
        <end position="22"/>
    </location>
</feature>
<dbReference type="PANTHER" id="PTHR11532:SF62">
    <property type="entry name" value="CARBOXYPEPTIDASE D"/>
    <property type="match status" value="1"/>
</dbReference>
<dbReference type="PROSITE" id="PS52035">
    <property type="entry name" value="PEPTIDASE_M14"/>
    <property type="match status" value="1"/>
</dbReference>
<dbReference type="CDD" id="cd03858">
    <property type="entry name" value="M14_CP_N-E_like"/>
    <property type="match status" value="1"/>
</dbReference>
<feature type="chain" id="PRO_5041980886" evidence="10">
    <location>
        <begin position="23"/>
        <end position="1026"/>
    </location>
</feature>
<evidence type="ECO:0000256" key="5">
    <source>
        <dbReference type="ARBA" id="ARBA00022801"/>
    </source>
</evidence>
<feature type="active site" description="Proton donor/acceptor" evidence="8">
    <location>
        <position position="363"/>
    </location>
</feature>
<dbReference type="Gene3D" id="3.40.630.10">
    <property type="entry name" value="Zn peptidases"/>
    <property type="match status" value="1"/>
</dbReference>
<keyword evidence="9" id="KW-0472">Membrane</keyword>